<keyword evidence="1" id="KW-0805">Transcription regulation</keyword>
<evidence type="ECO:0000256" key="4">
    <source>
        <dbReference type="ARBA" id="ARBA00023163"/>
    </source>
</evidence>
<dbReference type="SUPFAM" id="SSF88659">
    <property type="entry name" value="Sigma3 and sigma4 domains of RNA polymerase sigma factors"/>
    <property type="match status" value="2"/>
</dbReference>
<dbReference type="GO" id="GO:0003677">
    <property type="term" value="F:DNA binding"/>
    <property type="evidence" value="ECO:0007669"/>
    <property type="project" value="UniProtKB-KW"/>
</dbReference>
<dbReference type="AlphaFoldDB" id="A0A7C9VN79"/>
<reference evidence="6 7" key="1">
    <citation type="submission" date="2020-03" db="EMBL/GenBank/DDBJ databases">
        <title>Isolation and identification of active actinomycetes.</title>
        <authorList>
            <person name="Sun X."/>
        </authorList>
    </citation>
    <scope>NUCLEOTIDE SEQUENCE [LARGE SCALE GENOMIC DNA]</scope>
    <source>
        <strain evidence="6 7">NEAU-D13</strain>
    </source>
</reference>
<dbReference type="Pfam" id="PF04545">
    <property type="entry name" value="Sigma70_r4"/>
    <property type="match status" value="1"/>
</dbReference>
<evidence type="ECO:0000313" key="6">
    <source>
        <dbReference type="EMBL" id="NGY58015.1"/>
    </source>
</evidence>
<evidence type="ECO:0000259" key="5">
    <source>
        <dbReference type="Pfam" id="PF04545"/>
    </source>
</evidence>
<protein>
    <submittedName>
        <fullName evidence="6">Sigma-70 family RNA polymerase sigma factor</fullName>
    </submittedName>
</protein>
<keyword evidence="3" id="KW-0238">DNA-binding</keyword>
<evidence type="ECO:0000256" key="3">
    <source>
        <dbReference type="ARBA" id="ARBA00023125"/>
    </source>
</evidence>
<sequence length="264" mass="28851">MAPISEVEALVRGHLALVDREVRQLARRLPAYVDREDLLSAGLTALVACARTYRGTAAFAQVACVRVRGALIDHLRGLDWASRSVRARARELQAVEDGLVAALNRTPTPAELGQALGVSEREVAAWHNDVRRAATISLQGITPETADLLVRERAPGPEDVLLLRERLGYLRDAIDALPSSLRTVIVRYFLQERSMAEIAAELGVGESRVSHIRAEALVLLRDGVNAQLDRDLVTEAPSGRAARKREAYFAEVATRGTLRSRLAA</sequence>
<dbReference type="PIRSF" id="PIRSF000770">
    <property type="entry name" value="RNA_pol_sigma-SigE/K"/>
    <property type="match status" value="1"/>
</dbReference>
<dbReference type="Gene3D" id="1.10.1740.10">
    <property type="match status" value="1"/>
</dbReference>
<dbReference type="CDD" id="cd06171">
    <property type="entry name" value="Sigma70_r4"/>
    <property type="match status" value="1"/>
</dbReference>
<dbReference type="PANTHER" id="PTHR30385:SF7">
    <property type="entry name" value="RNA POLYMERASE SIGMA FACTOR FLIA"/>
    <property type="match status" value="1"/>
</dbReference>
<comment type="caution">
    <text evidence="6">The sequence shown here is derived from an EMBL/GenBank/DDBJ whole genome shotgun (WGS) entry which is preliminary data.</text>
</comment>
<dbReference type="SUPFAM" id="SSF88946">
    <property type="entry name" value="Sigma2 domain of RNA polymerase sigma factors"/>
    <property type="match status" value="1"/>
</dbReference>
<dbReference type="RefSeq" id="WP_166043795.1">
    <property type="nucleotide sequence ID" value="NZ_JAAMPJ010000001.1"/>
</dbReference>
<dbReference type="Proteomes" id="UP000481360">
    <property type="component" value="Unassembled WGS sequence"/>
</dbReference>
<keyword evidence="7" id="KW-1185">Reference proteome</keyword>
<dbReference type="InterPro" id="IPR007630">
    <property type="entry name" value="RNA_pol_sigma70_r4"/>
</dbReference>
<dbReference type="InterPro" id="IPR013325">
    <property type="entry name" value="RNA_pol_sigma_r2"/>
</dbReference>
<dbReference type="InterPro" id="IPR000943">
    <property type="entry name" value="RNA_pol_sigma70"/>
</dbReference>
<evidence type="ECO:0000256" key="2">
    <source>
        <dbReference type="ARBA" id="ARBA00023082"/>
    </source>
</evidence>
<dbReference type="GO" id="GO:0016987">
    <property type="term" value="F:sigma factor activity"/>
    <property type="evidence" value="ECO:0007669"/>
    <property type="project" value="UniProtKB-KW"/>
</dbReference>
<dbReference type="NCBIfam" id="TIGR02937">
    <property type="entry name" value="sigma70-ECF"/>
    <property type="match status" value="1"/>
</dbReference>
<name>A0A7C9VN79_9PSEU</name>
<dbReference type="GO" id="GO:0006352">
    <property type="term" value="P:DNA-templated transcription initiation"/>
    <property type="evidence" value="ECO:0007669"/>
    <property type="project" value="InterPro"/>
</dbReference>
<evidence type="ECO:0000313" key="7">
    <source>
        <dbReference type="Proteomes" id="UP000481360"/>
    </source>
</evidence>
<evidence type="ECO:0000256" key="1">
    <source>
        <dbReference type="ARBA" id="ARBA00023015"/>
    </source>
</evidence>
<keyword evidence="2" id="KW-0731">Sigma factor</keyword>
<dbReference type="PANTHER" id="PTHR30385">
    <property type="entry name" value="SIGMA FACTOR F FLAGELLAR"/>
    <property type="match status" value="1"/>
</dbReference>
<dbReference type="InterPro" id="IPR013324">
    <property type="entry name" value="RNA_pol_sigma_r3/r4-like"/>
</dbReference>
<dbReference type="InterPro" id="IPR014284">
    <property type="entry name" value="RNA_pol_sigma-70_dom"/>
</dbReference>
<accession>A0A7C9VN79</accession>
<dbReference type="Gene3D" id="1.20.140.160">
    <property type="match status" value="1"/>
</dbReference>
<feature type="domain" description="RNA polymerase sigma-70 region 4" evidence="5">
    <location>
        <begin position="173"/>
        <end position="221"/>
    </location>
</feature>
<organism evidence="6 7">
    <name type="scientific">Lentzea alba</name>
    <dbReference type="NCBI Taxonomy" id="2714351"/>
    <lineage>
        <taxon>Bacteria</taxon>
        <taxon>Bacillati</taxon>
        <taxon>Actinomycetota</taxon>
        <taxon>Actinomycetes</taxon>
        <taxon>Pseudonocardiales</taxon>
        <taxon>Pseudonocardiaceae</taxon>
        <taxon>Lentzea</taxon>
    </lineage>
</organism>
<dbReference type="EMBL" id="JAAMPJ010000001">
    <property type="protein sequence ID" value="NGY58015.1"/>
    <property type="molecule type" value="Genomic_DNA"/>
</dbReference>
<proteinExistence type="predicted"/>
<gene>
    <name evidence="6" type="ORF">G7043_03605</name>
</gene>
<keyword evidence="4" id="KW-0804">Transcription</keyword>